<reference evidence="3" key="1">
    <citation type="submission" date="2016-11" db="EMBL/GenBank/DDBJ databases">
        <authorList>
            <person name="Varghese N."/>
            <person name="Submissions S."/>
        </authorList>
    </citation>
    <scope>NUCLEOTIDE SEQUENCE [LARGE SCALE GENOMIC DNA]</scope>
    <source>
        <strain evidence="3">DSM 27370</strain>
    </source>
</reference>
<dbReference type="EMBL" id="FQUC01000029">
    <property type="protein sequence ID" value="SHG44253.1"/>
    <property type="molecule type" value="Genomic_DNA"/>
</dbReference>
<keyword evidence="1" id="KW-0732">Signal</keyword>
<accession>A0A1M5JW57</accession>
<organism evidence="2 3">
    <name type="scientific">Dysgonomonas macrotermitis</name>
    <dbReference type="NCBI Taxonomy" id="1346286"/>
    <lineage>
        <taxon>Bacteria</taxon>
        <taxon>Pseudomonadati</taxon>
        <taxon>Bacteroidota</taxon>
        <taxon>Bacteroidia</taxon>
        <taxon>Bacteroidales</taxon>
        <taxon>Dysgonomonadaceae</taxon>
        <taxon>Dysgonomonas</taxon>
    </lineage>
</organism>
<gene>
    <name evidence="2" type="ORF">SAMN05444362_1294</name>
</gene>
<evidence type="ECO:0008006" key="4">
    <source>
        <dbReference type="Google" id="ProtNLM"/>
    </source>
</evidence>
<keyword evidence="3" id="KW-1185">Reference proteome</keyword>
<name>A0A1M5JW57_9BACT</name>
<dbReference type="AlphaFoldDB" id="A0A1M5JW57"/>
<evidence type="ECO:0000256" key="1">
    <source>
        <dbReference type="SAM" id="SignalP"/>
    </source>
</evidence>
<sequence>MTLKTQTETTMKKKNLLLMGVFSLGLLNAQVGINTQTPLSVFHIDGKANTTTSPSVGQLIDDIVVQADGSGGIGMGIGTIPAEGASVDLASPSKGLSLNSVALTGPNDLSTVLTPKQGMLVFNTRDNDDLARGICLFNGTTNQWEQMAYTKQTNIVNIAVSLENVITTPSNATHIAAGGYDGVSIPFAPLGSSTPGIKITEDGTYAFALNLIGSVDVPETSQSHLYLFLMRKSDMTIMDAAALGTLSMYNPPYFKQSATAILASELKNGDELDFLICHNNGTDFPWTLFGGTSSTTARYNKTSLSYWKL</sequence>
<feature type="chain" id="PRO_5012047738" description="C1q domain-containing protein" evidence="1">
    <location>
        <begin position="30"/>
        <end position="309"/>
    </location>
</feature>
<proteinExistence type="predicted"/>
<evidence type="ECO:0000313" key="3">
    <source>
        <dbReference type="Proteomes" id="UP000184480"/>
    </source>
</evidence>
<protein>
    <recommendedName>
        <fullName evidence="4">C1q domain-containing protein</fullName>
    </recommendedName>
</protein>
<evidence type="ECO:0000313" key="2">
    <source>
        <dbReference type="EMBL" id="SHG44253.1"/>
    </source>
</evidence>
<dbReference type="STRING" id="1346286.SAMN05444362_1294"/>
<feature type="signal peptide" evidence="1">
    <location>
        <begin position="1"/>
        <end position="29"/>
    </location>
</feature>
<dbReference type="Proteomes" id="UP000184480">
    <property type="component" value="Unassembled WGS sequence"/>
</dbReference>